<feature type="domain" description="OmpA-like" evidence="6">
    <location>
        <begin position="304"/>
        <end position="419"/>
    </location>
</feature>
<evidence type="ECO:0000256" key="5">
    <source>
        <dbReference type="SAM" id="SignalP"/>
    </source>
</evidence>
<dbReference type="InterPro" id="IPR006664">
    <property type="entry name" value="OMP_bac"/>
</dbReference>
<dbReference type="Pfam" id="PF07676">
    <property type="entry name" value="PD40"/>
    <property type="match status" value="1"/>
</dbReference>
<dbReference type="EMBL" id="QGDO01000003">
    <property type="protein sequence ID" value="PWJ42398.1"/>
    <property type="molecule type" value="Genomic_DNA"/>
</dbReference>
<dbReference type="PANTHER" id="PTHR30329">
    <property type="entry name" value="STATOR ELEMENT OF FLAGELLAR MOTOR COMPLEX"/>
    <property type="match status" value="1"/>
</dbReference>
<keyword evidence="3" id="KW-0998">Cell outer membrane</keyword>
<protein>
    <submittedName>
        <fullName evidence="7">WD40 repeat protein</fullName>
    </submittedName>
</protein>
<dbReference type="Proteomes" id="UP000245535">
    <property type="component" value="Unassembled WGS sequence"/>
</dbReference>
<dbReference type="InterPro" id="IPR036737">
    <property type="entry name" value="OmpA-like_sf"/>
</dbReference>
<evidence type="ECO:0000256" key="1">
    <source>
        <dbReference type="ARBA" id="ARBA00004442"/>
    </source>
</evidence>
<dbReference type="SUPFAM" id="SSF82171">
    <property type="entry name" value="DPP6 N-terminal domain-like"/>
    <property type="match status" value="1"/>
</dbReference>
<dbReference type="Gene3D" id="2.120.10.30">
    <property type="entry name" value="TolB, C-terminal domain"/>
    <property type="match status" value="1"/>
</dbReference>
<dbReference type="PRINTS" id="PR01021">
    <property type="entry name" value="OMPADOMAIN"/>
</dbReference>
<comment type="subcellular location">
    <subcellularLocation>
        <location evidence="1">Cell outer membrane</location>
    </subcellularLocation>
</comment>
<feature type="signal peptide" evidence="5">
    <location>
        <begin position="1"/>
        <end position="24"/>
    </location>
</feature>
<dbReference type="CDD" id="cd07185">
    <property type="entry name" value="OmpA_C-like"/>
    <property type="match status" value="1"/>
</dbReference>
<evidence type="ECO:0000256" key="3">
    <source>
        <dbReference type="ARBA" id="ARBA00023237"/>
    </source>
</evidence>
<reference evidence="7 8" key="1">
    <citation type="submission" date="2018-03" db="EMBL/GenBank/DDBJ databases">
        <title>Genomic Encyclopedia of Archaeal and Bacterial Type Strains, Phase II (KMG-II): from individual species to whole genera.</title>
        <authorList>
            <person name="Goeker M."/>
        </authorList>
    </citation>
    <scope>NUCLEOTIDE SEQUENCE [LARGE SCALE GENOMIC DNA]</scope>
    <source>
        <strain evidence="7 8">DSM 28229</strain>
    </source>
</reference>
<comment type="caution">
    <text evidence="7">The sequence shown here is derived from an EMBL/GenBank/DDBJ whole genome shotgun (WGS) entry which is preliminary data.</text>
</comment>
<organism evidence="7 8">
    <name type="scientific">Sediminitomix flava</name>
    <dbReference type="NCBI Taxonomy" id="379075"/>
    <lineage>
        <taxon>Bacteria</taxon>
        <taxon>Pseudomonadati</taxon>
        <taxon>Bacteroidota</taxon>
        <taxon>Cytophagia</taxon>
        <taxon>Cytophagales</taxon>
        <taxon>Flammeovirgaceae</taxon>
        <taxon>Sediminitomix</taxon>
    </lineage>
</organism>
<keyword evidence="2 4" id="KW-0472">Membrane</keyword>
<gene>
    <name evidence="7" type="ORF">BC781_103650</name>
</gene>
<evidence type="ECO:0000256" key="4">
    <source>
        <dbReference type="PROSITE-ProRule" id="PRU00473"/>
    </source>
</evidence>
<dbReference type="Pfam" id="PF00691">
    <property type="entry name" value="OmpA"/>
    <property type="match status" value="1"/>
</dbReference>
<evidence type="ECO:0000313" key="7">
    <source>
        <dbReference type="EMBL" id="PWJ42398.1"/>
    </source>
</evidence>
<dbReference type="GO" id="GO:0009279">
    <property type="term" value="C:cell outer membrane"/>
    <property type="evidence" value="ECO:0007669"/>
    <property type="project" value="UniProtKB-SubCell"/>
</dbReference>
<dbReference type="PANTHER" id="PTHR30329:SF21">
    <property type="entry name" value="LIPOPROTEIN YIAD-RELATED"/>
    <property type="match status" value="1"/>
</dbReference>
<dbReference type="Gene3D" id="3.30.1330.60">
    <property type="entry name" value="OmpA-like domain"/>
    <property type="match status" value="1"/>
</dbReference>
<proteinExistence type="predicted"/>
<dbReference type="InterPro" id="IPR006665">
    <property type="entry name" value="OmpA-like"/>
</dbReference>
<dbReference type="InterPro" id="IPR011042">
    <property type="entry name" value="6-blade_b-propeller_TolB-like"/>
</dbReference>
<keyword evidence="8" id="KW-1185">Reference proteome</keyword>
<accession>A0A315ZC61</accession>
<feature type="chain" id="PRO_5016297073" evidence="5">
    <location>
        <begin position="25"/>
        <end position="419"/>
    </location>
</feature>
<sequence>MKTQITITLLATILFSPFSILAQAYDHWGTPIPQWEIVNGKKELLEGKCPNISAQGDSLLLIRDHQLFIYKKTKPNTWTKAIQLKTSQEVQNVFWSHDGHIILFSAQTQNNNSDIFEIEKNNDEWSTAYPLRAPLNSSEYESSPTLSADGKTLFFCRTTNQDLENCFEVYSARQTNGKWGNIRKLNIPAVSFGKGIKLCEPYLTTDPSLKRLYFSEFPSDIELGDNVSIGIFNCDLSNTGKWNKPKLIMDLHSEENSTFLSMTQNRIHAVFSRNEDIWVPDQPMPWFVYAVDNYGPLLKEKGVDTAHEMHILGDITFKSSSYLLEKEIFPILDRISEAAKRQELTELIIRAHTDDVGTAEKNLALSEKRGIAVKNYLVKNGIASDLIKVNPFGETNPLFPNDSEEYRSKNRRIEIEFIK</sequence>
<name>A0A315ZC61_SEDFL</name>
<dbReference type="OrthoDB" id="9809364at2"/>
<evidence type="ECO:0000313" key="8">
    <source>
        <dbReference type="Proteomes" id="UP000245535"/>
    </source>
</evidence>
<keyword evidence="5" id="KW-0732">Signal</keyword>
<dbReference type="InterPro" id="IPR050330">
    <property type="entry name" value="Bact_OuterMem_StrucFunc"/>
</dbReference>
<dbReference type="PROSITE" id="PS51123">
    <property type="entry name" value="OMPA_2"/>
    <property type="match status" value="1"/>
</dbReference>
<evidence type="ECO:0000256" key="2">
    <source>
        <dbReference type="ARBA" id="ARBA00023136"/>
    </source>
</evidence>
<dbReference type="AlphaFoldDB" id="A0A315ZC61"/>
<dbReference type="RefSeq" id="WP_109619317.1">
    <property type="nucleotide sequence ID" value="NZ_QGDO01000003.1"/>
</dbReference>
<evidence type="ECO:0000259" key="6">
    <source>
        <dbReference type="PROSITE" id="PS51123"/>
    </source>
</evidence>
<dbReference type="SUPFAM" id="SSF103088">
    <property type="entry name" value="OmpA-like"/>
    <property type="match status" value="1"/>
</dbReference>
<dbReference type="InterPro" id="IPR011659">
    <property type="entry name" value="WD40"/>
</dbReference>